<dbReference type="EMBL" id="LUKF01000003">
    <property type="protein sequence ID" value="KYG69976.1"/>
    <property type="molecule type" value="Genomic_DNA"/>
</dbReference>
<sequence>MKSLLQELKTYPQLLFVGVILSFEHLITLFFWLTERPVQWVLSPSNPSVCWPLFSACADFKPSSVVLGIILAAYGIIALAAMYFWIRKNFRWGIIALWVLVAIKCLIILQDYRLTGNYHYLPTLITVCFLLIPGRAYALTFSFFVIYFTAGVLKLNPTWVNAEAINERLLPLIVNKIGVWYVLVLELAFIFFLFSKKNRWFYFIFAQLVLFHLYSWHLTRFFYPTVMLTLLGILLVVRSTAPALGFKETFKRVFSSAEAKLLTTFFILLQIPQYLIPGDAALTGEGRMYAMIMYDGRTQCQPYLTLWKKNKEKEEMPLQPPWLITRTKCDAMVYWRLAQNICSWTKKDASIVQVDLYVPVRYENTDEWQPLVAATDVCNKELTYSSFFPNTWINKVTREVSHHGDGSMNPEED</sequence>
<proteinExistence type="predicted"/>
<keyword evidence="1" id="KW-0812">Transmembrane</keyword>
<dbReference type="OrthoDB" id="5289191at2"/>
<evidence type="ECO:0008006" key="4">
    <source>
        <dbReference type="Google" id="ProtNLM"/>
    </source>
</evidence>
<dbReference type="RefSeq" id="WP_063242893.1">
    <property type="nucleotide sequence ID" value="NZ_LUKF01000003.1"/>
</dbReference>
<feature type="transmembrane region" description="Helical" evidence="1">
    <location>
        <begin position="121"/>
        <end position="149"/>
    </location>
</feature>
<gene>
    <name evidence="2" type="ORF">AZI85_14840</name>
</gene>
<evidence type="ECO:0000313" key="2">
    <source>
        <dbReference type="EMBL" id="KYG69976.1"/>
    </source>
</evidence>
<feature type="transmembrane region" description="Helical" evidence="1">
    <location>
        <begin position="65"/>
        <end position="86"/>
    </location>
</feature>
<feature type="transmembrane region" description="Helical" evidence="1">
    <location>
        <begin position="92"/>
        <end position="109"/>
    </location>
</feature>
<accession>A0A150WUA5</accession>
<reference evidence="2 3" key="1">
    <citation type="submission" date="2016-03" db="EMBL/GenBank/DDBJ databases">
        <authorList>
            <person name="Ploux O."/>
        </authorList>
    </citation>
    <scope>NUCLEOTIDE SEQUENCE [LARGE SCALE GENOMIC DNA]</scope>
    <source>
        <strain evidence="2 3">BER2</strain>
    </source>
</reference>
<protein>
    <recommendedName>
        <fullName evidence="4">HTTM domain-containing protein</fullName>
    </recommendedName>
</protein>
<organism evidence="2 3">
    <name type="scientific">Bdellovibrio bacteriovorus</name>
    <dbReference type="NCBI Taxonomy" id="959"/>
    <lineage>
        <taxon>Bacteria</taxon>
        <taxon>Pseudomonadati</taxon>
        <taxon>Bdellovibrionota</taxon>
        <taxon>Bdellovibrionia</taxon>
        <taxon>Bdellovibrionales</taxon>
        <taxon>Pseudobdellovibrionaceae</taxon>
        <taxon>Bdellovibrio</taxon>
    </lineage>
</organism>
<evidence type="ECO:0000256" key="1">
    <source>
        <dbReference type="SAM" id="Phobius"/>
    </source>
</evidence>
<keyword evidence="1" id="KW-1133">Transmembrane helix</keyword>
<feature type="transmembrane region" description="Helical" evidence="1">
    <location>
        <begin position="12"/>
        <end position="33"/>
    </location>
</feature>
<feature type="transmembrane region" description="Helical" evidence="1">
    <location>
        <begin position="222"/>
        <end position="246"/>
    </location>
</feature>
<feature type="transmembrane region" description="Helical" evidence="1">
    <location>
        <begin position="200"/>
        <end position="216"/>
    </location>
</feature>
<name>A0A150WUA5_BDEBC</name>
<evidence type="ECO:0000313" key="3">
    <source>
        <dbReference type="Proteomes" id="UP000075391"/>
    </source>
</evidence>
<keyword evidence="1" id="KW-0472">Membrane</keyword>
<feature type="transmembrane region" description="Helical" evidence="1">
    <location>
        <begin position="169"/>
        <end position="193"/>
    </location>
</feature>
<dbReference type="Proteomes" id="UP000075391">
    <property type="component" value="Unassembled WGS sequence"/>
</dbReference>
<dbReference type="AlphaFoldDB" id="A0A150WUA5"/>
<comment type="caution">
    <text evidence="2">The sequence shown here is derived from an EMBL/GenBank/DDBJ whole genome shotgun (WGS) entry which is preliminary data.</text>
</comment>